<dbReference type="OrthoDB" id="185373at2759"/>
<dbReference type="EMBL" id="KL142372">
    <property type="protein sequence ID" value="KDR80155.1"/>
    <property type="molecule type" value="Genomic_DNA"/>
</dbReference>
<evidence type="ECO:0000313" key="2">
    <source>
        <dbReference type="Proteomes" id="UP000027222"/>
    </source>
</evidence>
<gene>
    <name evidence="1" type="ORF">GALMADRAFT_1182417</name>
</gene>
<sequence length="513" mass="58502">MQALATVAMPSIQDLVEQELPALLPEPVTEDASLFEDGAVEDLFYQPADHLAHSEHLSTGFLDKLLADGNYEQAYQFLREMRDLGTDAPFSPKYGEVAWHIVRDSPHLSSQLAEQFLTWLTLIPPSDKLVHRPLRQITGRLLDVEIPNTLLLKRVALIYASKGFILQTGNMLNLIVRNTKSMPLKKFVDEFEAAYRGYLAQSTPHRLEDSIATVAYVRNNILRTLAASGRHREIKTFLPLSGEYQLWPSTYAFLLHYPKSAEVKERMRSMLEGLENHDEAAMLEVKERRLGRPIDFGDNLVAVWDALVATSASHDVEHLYARFLRLAHDRDYEQQRNDETADGKAPFKVPMAQASSFTPFLRPMMTANGPAAGVRIMRDILDLRLLPHTYIYTELAGFYARRGNVEKAFEIIDQLESRKKFNHRPPTGLPMRVRVPPPDLPFYVSVLRGLLISRNVEAAEEVVRRLFKTYTYVRRENYLLDAALADLKELKKVNNAWTRVDVARRSQPAHVGM</sequence>
<evidence type="ECO:0008006" key="3">
    <source>
        <dbReference type="Google" id="ProtNLM"/>
    </source>
</evidence>
<dbReference type="Gene3D" id="1.25.40.10">
    <property type="entry name" value="Tetratricopeptide repeat domain"/>
    <property type="match status" value="1"/>
</dbReference>
<keyword evidence="2" id="KW-1185">Reference proteome</keyword>
<organism evidence="1 2">
    <name type="scientific">Galerina marginata (strain CBS 339.88)</name>
    <dbReference type="NCBI Taxonomy" id="685588"/>
    <lineage>
        <taxon>Eukaryota</taxon>
        <taxon>Fungi</taxon>
        <taxon>Dikarya</taxon>
        <taxon>Basidiomycota</taxon>
        <taxon>Agaricomycotina</taxon>
        <taxon>Agaricomycetes</taxon>
        <taxon>Agaricomycetidae</taxon>
        <taxon>Agaricales</taxon>
        <taxon>Agaricineae</taxon>
        <taxon>Strophariaceae</taxon>
        <taxon>Galerina</taxon>
    </lineage>
</organism>
<evidence type="ECO:0000313" key="1">
    <source>
        <dbReference type="EMBL" id="KDR80155.1"/>
    </source>
</evidence>
<accession>A0A067TAB6</accession>
<dbReference type="Proteomes" id="UP000027222">
    <property type="component" value="Unassembled WGS sequence"/>
</dbReference>
<dbReference type="HOGENOM" id="CLU_531047_0_0_1"/>
<protein>
    <recommendedName>
        <fullName evidence="3">Pentacotripeptide-repeat region of PRORP domain-containing protein</fullName>
    </recommendedName>
</protein>
<name>A0A067TAB6_GALM3</name>
<dbReference type="Pfam" id="PF01535">
    <property type="entry name" value="PPR"/>
    <property type="match status" value="1"/>
</dbReference>
<proteinExistence type="predicted"/>
<reference evidence="2" key="1">
    <citation type="journal article" date="2014" name="Proc. Natl. Acad. Sci. U.S.A.">
        <title>Extensive sampling of basidiomycete genomes demonstrates inadequacy of the white-rot/brown-rot paradigm for wood decay fungi.</title>
        <authorList>
            <person name="Riley R."/>
            <person name="Salamov A.A."/>
            <person name="Brown D.W."/>
            <person name="Nagy L.G."/>
            <person name="Floudas D."/>
            <person name="Held B.W."/>
            <person name="Levasseur A."/>
            <person name="Lombard V."/>
            <person name="Morin E."/>
            <person name="Otillar R."/>
            <person name="Lindquist E.A."/>
            <person name="Sun H."/>
            <person name="LaButti K.M."/>
            <person name="Schmutz J."/>
            <person name="Jabbour D."/>
            <person name="Luo H."/>
            <person name="Baker S.E."/>
            <person name="Pisabarro A.G."/>
            <person name="Walton J.D."/>
            <person name="Blanchette R.A."/>
            <person name="Henrissat B."/>
            <person name="Martin F."/>
            <person name="Cullen D."/>
            <person name="Hibbett D.S."/>
            <person name="Grigoriev I.V."/>
        </authorList>
    </citation>
    <scope>NUCLEOTIDE SEQUENCE [LARGE SCALE GENOMIC DNA]</scope>
    <source>
        <strain evidence="2">CBS 339.88</strain>
    </source>
</reference>
<dbReference type="AlphaFoldDB" id="A0A067TAB6"/>
<dbReference type="InterPro" id="IPR002885">
    <property type="entry name" value="PPR_rpt"/>
</dbReference>
<dbReference type="InterPro" id="IPR011990">
    <property type="entry name" value="TPR-like_helical_dom_sf"/>
</dbReference>
<dbReference type="STRING" id="685588.A0A067TAB6"/>